<evidence type="ECO:0000313" key="8">
    <source>
        <dbReference type="EMBL" id="XCH30218.1"/>
    </source>
</evidence>
<keyword evidence="1 5" id="KW-0597">Phosphoprotein</keyword>
<evidence type="ECO:0000256" key="2">
    <source>
        <dbReference type="ARBA" id="ARBA00023015"/>
    </source>
</evidence>
<evidence type="ECO:0000256" key="4">
    <source>
        <dbReference type="ARBA" id="ARBA00023163"/>
    </source>
</evidence>
<dbReference type="InterPro" id="IPR036388">
    <property type="entry name" value="WH-like_DNA-bd_sf"/>
</dbReference>
<dbReference type="SMART" id="SM00448">
    <property type="entry name" value="REC"/>
    <property type="match status" value="1"/>
</dbReference>
<evidence type="ECO:0000256" key="5">
    <source>
        <dbReference type="PROSITE-ProRule" id="PRU00169"/>
    </source>
</evidence>
<dbReference type="SMART" id="SM00421">
    <property type="entry name" value="HTH_LUXR"/>
    <property type="match status" value="1"/>
</dbReference>
<dbReference type="InterPro" id="IPR039420">
    <property type="entry name" value="WalR-like"/>
</dbReference>
<dbReference type="AlphaFoldDB" id="A0AAU8G049"/>
<dbReference type="CDD" id="cd06170">
    <property type="entry name" value="LuxR_C_like"/>
    <property type="match status" value="1"/>
</dbReference>
<dbReference type="Pfam" id="PF00072">
    <property type="entry name" value="Response_reg"/>
    <property type="match status" value="1"/>
</dbReference>
<protein>
    <submittedName>
        <fullName evidence="8">Response regulator transcription factor</fullName>
    </submittedName>
</protein>
<evidence type="ECO:0000259" key="7">
    <source>
        <dbReference type="PROSITE" id="PS50110"/>
    </source>
</evidence>
<dbReference type="PROSITE" id="PS50110">
    <property type="entry name" value="RESPONSE_REGULATORY"/>
    <property type="match status" value="1"/>
</dbReference>
<accession>A0AAU8G049</accession>
<dbReference type="PRINTS" id="PR00038">
    <property type="entry name" value="HTHLUXR"/>
</dbReference>
<dbReference type="GO" id="GO:0000160">
    <property type="term" value="P:phosphorelay signal transduction system"/>
    <property type="evidence" value="ECO:0007669"/>
    <property type="project" value="InterPro"/>
</dbReference>
<dbReference type="GO" id="GO:0003677">
    <property type="term" value="F:DNA binding"/>
    <property type="evidence" value="ECO:0007669"/>
    <property type="project" value="UniProtKB-KW"/>
</dbReference>
<dbReference type="GO" id="GO:0006355">
    <property type="term" value="P:regulation of DNA-templated transcription"/>
    <property type="evidence" value="ECO:0007669"/>
    <property type="project" value="InterPro"/>
</dbReference>
<dbReference type="Gene3D" id="1.10.10.10">
    <property type="entry name" value="Winged helix-like DNA-binding domain superfamily/Winged helix DNA-binding domain"/>
    <property type="match status" value="1"/>
</dbReference>
<keyword evidence="4" id="KW-0804">Transcription</keyword>
<dbReference type="SUPFAM" id="SSF52172">
    <property type="entry name" value="CheY-like"/>
    <property type="match status" value="1"/>
</dbReference>
<keyword evidence="3" id="KW-0238">DNA-binding</keyword>
<evidence type="ECO:0000259" key="6">
    <source>
        <dbReference type="PROSITE" id="PS50043"/>
    </source>
</evidence>
<dbReference type="CDD" id="cd17535">
    <property type="entry name" value="REC_NarL-like"/>
    <property type="match status" value="1"/>
</dbReference>
<dbReference type="PANTHER" id="PTHR43214:SF24">
    <property type="entry name" value="TRANSCRIPTIONAL REGULATORY PROTEIN NARL-RELATED"/>
    <property type="match status" value="1"/>
</dbReference>
<feature type="modified residue" description="4-aspartylphosphate" evidence="5">
    <location>
        <position position="53"/>
    </location>
</feature>
<dbReference type="InterPro" id="IPR058245">
    <property type="entry name" value="NreC/VraR/RcsB-like_REC"/>
</dbReference>
<feature type="domain" description="Response regulatory" evidence="7">
    <location>
        <begin position="3"/>
        <end position="118"/>
    </location>
</feature>
<dbReference type="InterPro" id="IPR000792">
    <property type="entry name" value="Tscrpt_reg_LuxR_C"/>
</dbReference>
<keyword evidence="2" id="KW-0805">Transcription regulation</keyword>
<dbReference type="Gene3D" id="3.40.50.2300">
    <property type="match status" value="1"/>
</dbReference>
<gene>
    <name evidence="8" type="ORF">ABRQ22_00530</name>
</gene>
<dbReference type="EMBL" id="CP159290">
    <property type="protein sequence ID" value="XCH30218.1"/>
    <property type="molecule type" value="Genomic_DNA"/>
</dbReference>
<dbReference type="PROSITE" id="PS00622">
    <property type="entry name" value="HTH_LUXR_1"/>
    <property type="match status" value="1"/>
</dbReference>
<reference evidence="8" key="1">
    <citation type="submission" date="2024-06" db="EMBL/GenBank/DDBJ databases">
        <title>Complete genome sequence of the cellulolytic actinobacterium, Cellulosimicrobium ES-005.</title>
        <authorList>
            <person name="Matthews C.T."/>
            <person name="Underwood K.D."/>
            <person name="Ghanchi K.M."/>
            <person name="Fields S.D."/>
            <person name="Gardner S.G."/>
        </authorList>
    </citation>
    <scope>NUCLEOTIDE SEQUENCE</scope>
    <source>
        <strain evidence="8">ES-005</strain>
    </source>
</reference>
<sequence length="214" mass="22124">MIRVMVVDDDAMVRRLLRTILQAGGVDVVAEATDGDEVVTTVQAHHPDVVLMDLRMPRLGGIDATRAVMTLPDPPGVIAMTSFDTEQVILDALRAGASGFLAKDAEPAEIVTAVRDVAAGAGALSPRAAKTLIAQVGADPGAATRREATARLASLTERELDVARLLVEGLSNGEIAGRLYLGEATVKTHLSSACAKAGVANRTQLAIVVAQAAG</sequence>
<organism evidence="8">
    <name type="scientific">Cellulosimicrobium sp. ES-005</name>
    <dbReference type="NCBI Taxonomy" id="3163031"/>
    <lineage>
        <taxon>Bacteria</taxon>
        <taxon>Bacillati</taxon>
        <taxon>Actinomycetota</taxon>
        <taxon>Actinomycetes</taxon>
        <taxon>Micrococcales</taxon>
        <taxon>Promicromonosporaceae</taxon>
        <taxon>Cellulosimicrobium</taxon>
    </lineage>
</organism>
<evidence type="ECO:0000256" key="1">
    <source>
        <dbReference type="ARBA" id="ARBA00022553"/>
    </source>
</evidence>
<proteinExistence type="predicted"/>
<dbReference type="PANTHER" id="PTHR43214">
    <property type="entry name" value="TWO-COMPONENT RESPONSE REGULATOR"/>
    <property type="match status" value="1"/>
</dbReference>
<dbReference type="InterPro" id="IPR001789">
    <property type="entry name" value="Sig_transdc_resp-reg_receiver"/>
</dbReference>
<name>A0AAU8G049_9MICO</name>
<dbReference type="RefSeq" id="WP_353708211.1">
    <property type="nucleotide sequence ID" value="NZ_CP159290.1"/>
</dbReference>
<feature type="domain" description="HTH luxR-type" evidence="6">
    <location>
        <begin position="148"/>
        <end position="213"/>
    </location>
</feature>
<evidence type="ECO:0000256" key="3">
    <source>
        <dbReference type="ARBA" id="ARBA00023125"/>
    </source>
</evidence>
<dbReference type="PROSITE" id="PS50043">
    <property type="entry name" value="HTH_LUXR_2"/>
    <property type="match status" value="1"/>
</dbReference>
<dbReference type="InterPro" id="IPR011006">
    <property type="entry name" value="CheY-like_superfamily"/>
</dbReference>
<dbReference type="Pfam" id="PF00196">
    <property type="entry name" value="GerE"/>
    <property type="match status" value="1"/>
</dbReference>